<dbReference type="InterPro" id="IPR000999">
    <property type="entry name" value="RNase_III_dom"/>
</dbReference>
<evidence type="ECO:0000256" key="1">
    <source>
        <dbReference type="SAM" id="MobiDB-lite"/>
    </source>
</evidence>
<dbReference type="SUPFAM" id="SSF69065">
    <property type="entry name" value="RNase III domain-like"/>
    <property type="match status" value="1"/>
</dbReference>
<dbReference type="PROSITE" id="PS00517">
    <property type="entry name" value="RNASE_3_1"/>
    <property type="match status" value="1"/>
</dbReference>
<gene>
    <name evidence="3" type="ORF">SAMN06893096_107205</name>
</gene>
<protein>
    <recommendedName>
        <fullName evidence="2">RNase III domain-containing protein</fullName>
    </recommendedName>
</protein>
<evidence type="ECO:0000313" key="4">
    <source>
        <dbReference type="Proteomes" id="UP000198373"/>
    </source>
</evidence>
<dbReference type="AlphaFoldDB" id="A0A239H6B3"/>
<sequence length="289" mass="30597">MVRPATLKLSARPVEEPEVSSSATVPAVRRGPATHDEAWALTRALGGRARLDLVDTAALLDPRGRHFQRLEWLGDSLLDHVTAHHRLLASARGAGCCSGRTHADLVSDDDLCAAVRGSGVLELLDWTPSAHRQADLVEACVAAAWLVGGWPDAAAAASRLVHPSFAAEAATLIEGSHPHLAEPPCSSELFRGAATLGSYVLEAAASLDLVARHPGDEGDLTARRHLLLAGGRLLPHARRPSGSCRSRGRRHLVDHVQASVGLEQLRAGADRAVAVARQLLWPPAHGVRS</sequence>
<evidence type="ECO:0000259" key="2">
    <source>
        <dbReference type="PROSITE" id="PS50142"/>
    </source>
</evidence>
<feature type="region of interest" description="Disordered" evidence="1">
    <location>
        <begin position="1"/>
        <end position="29"/>
    </location>
</feature>
<dbReference type="EMBL" id="FZOO01000007">
    <property type="protein sequence ID" value="SNS76333.1"/>
    <property type="molecule type" value="Genomic_DNA"/>
</dbReference>
<name>A0A239H6B3_9ACTN</name>
<feature type="domain" description="RNase III" evidence="2">
    <location>
        <begin position="65"/>
        <end position="149"/>
    </location>
</feature>
<proteinExistence type="predicted"/>
<evidence type="ECO:0000313" key="3">
    <source>
        <dbReference type="EMBL" id="SNS76333.1"/>
    </source>
</evidence>
<dbReference type="InterPro" id="IPR036389">
    <property type="entry name" value="RNase_III_sf"/>
</dbReference>
<organism evidence="3 4">
    <name type="scientific">Geodermatophilus pulveris</name>
    <dbReference type="NCBI Taxonomy" id="1564159"/>
    <lineage>
        <taxon>Bacteria</taxon>
        <taxon>Bacillati</taxon>
        <taxon>Actinomycetota</taxon>
        <taxon>Actinomycetes</taxon>
        <taxon>Geodermatophilales</taxon>
        <taxon>Geodermatophilaceae</taxon>
        <taxon>Geodermatophilus</taxon>
    </lineage>
</organism>
<keyword evidence="4" id="KW-1185">Reference proteome</keyword>
<reference evidence="4" key="1">
    <citation type="submission" date="2017-06" db="EMBL/GenBank/DDBJ databases">
        <authorList>
            <person name="Varghese N."/>
            <person name="Submissions S."/>
        </authorList>
    </citation>
    <scope>NUCLEOTIDE SEQUENCE [LARGE SCALE GENOMIC DNA]</scope>
    <source>
        <strain evidence="4">DSM 46839</strain>
    </source>
</reference>
<dbReference type="Proteomes" id="UP000198373">
    <property type="component" value="Unassembled WGS sequence"/>
</dbReference>
<dbReference type="Gene3D" id="1.10.1520.10">
    <property type="entry name" value="Ribonuclease III domain"/>
    <property type="match status" value="1"/>
</dbReference>
<accession>A0A239H6B3</accession>
<dbReference type="GO" id="GO:0006396">
    <property type="term" value="P:RNA processing"/>
    <property type="evidence" value="ECO:0007669"/>
    <property type="project" value="InterPro"/>
</dbReference>
<dbReference type="PROSITE" id="PS50142">
    <property type="entry name" value="RNASE_3_2"/>
    <property type="match status" value="1"/>
</dbReference>
<dbReference type="GO" id="GO:0004525">
    <property type="term" value="F:ribonuclease III activity"/>
    <property type="evidence" value="ECO:0007669"/>
    <property type="project" value="InterPro"/>
</dbReference>